<feature type="transmembrane region" description="Helical" evidence="8">
    <location>
        <begin position="233"/>
        <end position="251"/>
    </location>
</feature>
<keyword evidence="6 7" id="KW-0472">Membrane</keyword>
<feature type="transmembrane region" description="Helical" evidence="8">
    <location>
        <begin position="7"/>
        <end position="26"/>
    </location>
</feature>
<evidence type="ECO:0000256" key="1">
    <source>
        <dbReference type="ARBA" id="ARBA00004651"/>
    </source>
</evidence>
<feature type="transmembrane region" description="Helical" evidence="8">
    <location>
        <begin position="46"/>
        <end position="66"/>
    </location>
</feature>
<keyword evidence="10" id="KW-1185">Reference proteome</keyword>
<keyword evidence="4 8" id="KW-0812">Transmembrane</keyword>
<dbReference type="AlphaFoldDB" id="A0A1K1LZU8"/>
<proteinExistence type="inferred from homology"/>
<evidence type="ECO:0000256" key="7">
    <source>
        <dbReference type="PIRNR" id="PIRNR016636"/>
    </source>
</evidence>
<sequence length="482" mass="56309">MLFNSFEFLYFLPLIVIGFYCIPHKFRWIWLLIGSYYFYMKSEPALVLLLIASTVVDYFCALKIYATDIQRTKKIFAGISIFVNIGILVAFKYLFFFSTSLASLLEFFGISIPLEEAEQSYHISQILLPVGISFYTFQTMSYTIDVYRGNIKPERHLGIFALYVGYFPQLVAGPIERASTLLPQLKKKVTINIKNIEQGLIMMAWGFFLKIVVADRLGIYVDEAYADPESPHGFSLILGAIFFMFQIYYDFSAYTTIAIGTAKILGVDLMQNFNRPIFAKNSSDFWQRWHISLMLWLKDYIYLPLINKVKLNKLTATLIVFFIVGLWHGANWTFVVWSMLNALLIILEVSIVKPSKKALIAKFKFLEFFLNKIHWFFGFAYFLISLVFFRSSSVSSAILYIKSMFNLRSLHINLLNNYLELFLCVLFIIIVQIIHYYKGNDKVYELVLDKPKYRKWLICFAYILVIVLFGINRQNSFIYFQF</sequence>
<evidence type="ECO:0000313" key="9">
    <source>
        <dbReference type="EMBL" id="SFW16437.1"/>
    </source>
</evidence>
<comment type="similarity">
    <text evidence="2 7">Belongs to the membrane-bound acyltransferase family.</text>
</comment>
<dbReference type="Pfam" id="PF03062">
    <property type="entry name" value="MBOAT"/>
    <property type="match status" value="1"/>
</dbReference>
<dbReference type="Proteomes" id="UP000183257">
    <property type="component" value="Unassembled WGS sequence"/>
</dbReference>
<evidence type="ECO:0000256" key="5">
    <source>
        <dbReference type="ARBA" id="ARBA00022989"/>
    </source>
</evidence>
<dbReference type="EMBL" id="FPIY01000001">
    <property type="protein sequence ID" value="SFW16437.1"/>
    <property type="molecule type" value="Genomic_DNA"/>
</dbReference>
<dbReference type="GO" id="GO:0042121">
    <property type="term" value="P:alginic acid biosynthetic process"/>
    <property type="evidence" value="ECO:0007669"/>
    <property type="project" value="InterPro"/>
</dbReference>
<keyword evidence="3 7" id="KW-1003">Cell membrane</keyword>
<comment type="subcellular location">
    <subcellularLocation>
        <location evidence="1">Cell membrane</location>
        <topology evidence="1">Multi-pass membrane protein</topology>
    </subcellularLocation>
</comment>
<feature type="transmembrane region" description="Helical" evidence="8">
    <location>
        <begin position="196"/>
        <end position="213"/>
    </location>
</feature>
<dbReference type="InterPro" id="IPR028362">
    <property type="entry name" value="AlgI"/>
</dbReference>
<organism evidence="9 10">
    <name type="scientific">Cellulophaga fucicola</name>
    <dbReference type="NCBI Taxonomy" id="76595"/>
    <lineage>
        <taxon>Bacteria</taxon>
        <taxon>Pseudomonadati</taxon>
        <taxon>Bacteroidota</taxon>
        <taxon>Flavobacteriia</taxon>
        <taxon>Flavobacteriales</taxon>
        <taxon>Flavobacteriaceae</taxon>
        <taxon>Cellulophaga</taxon>
    </lineage>
</organism>
<dbReference type="OrthoDB" id="9805788at2"/>
<feature type="transmembrane region" description="Helical" evidence="8">
    <location>
        <begin position="373"/>
        <end position="398"/>
    </location>
</feature>
<keyword evidence="5 8" id="KW-1133">Transmembrane helix</keyword>
<reference evidence="10" key="1">
    <citation type="submission" date="2016-11" db="EMBL/GenBank/DDBJ databases">
        <authorList>
            <person name="Varghese N."/>
            <person name="Submissions S."/>
        </authorList>
    </citation>
    <scope>NUCLEOTIDE SEQUENCE [LARGE SCALE GENOMIC DNA]</scope>
    <source>
        <strain evidence="10">DSM 24786</strain>
    </source>
</reference>
<protein>
    <submittedName>
        <fullName evidence="9">D-alanyl-lipoteichoic acid acyltransferase DltB, MBOAT superfamily</fullName>
    </submittedName>
</protein>
<dbReference type="STRING" id="76595.SAMN05660313_00224"/>
<keyword evidence="7 9" id="KW-0808">Transferase</keyword>
<gene>
    <name evidence="9" type="ORF">SAMN05660313_00224</name>
</gene>
<feature type="transmembrane region" description="Helical" evidence="8">
    <location>
        <begin position="75"/>
        <end position="95"/>
    </location>
</feature>
<evidence type="ECO:0000313" key="10">
    <source>
        <dbReference type="Proteomes" id="UP000183257"/>
    </source>
</evidence>
<feature type="transmembrane region" description="Helical" evidence="8">
    <location>
        <begin position="456"/>
        <end position="472"/>
    </location>
</feature>
<feature type="transmembrane region" description="Helical" evidence="8">
    <location>
        <begin position="418"/>
        <end position="436"/>
    </location>
</feature>
<dbReference type="PIRSF" id="PIRSF016636">
    <property type="entry name" value="AlgI_DltB"/>
    <property type="match status" value="1"/>
</dbReference>
<evidence type="ECO:0000256" key="3">
    <source>
        <dbReference type="ARBA" id="ARBA00022475"/>
    </source>
</evidence>
<evidence type="ECO:0000256" key="2">
    <source>
        <dbReference type="ARBA" id="ARBA00010323"/>
    </source>
</evidence>
<feature type="transmembrane region" description="Helical" evidence="8">
    <location>
        <begin position="157"/>
        <end position="175"/>
    </location>
</feature>
<dbReference type="GO" id="GO:0016746">
    <property type="term" value="F:acyltransferase activity"/>
    <property type="evidence" value="ECO:0007669"/>
    <property type="project" value="UniProtKB-KW"/>
</dbReference>
<accession>A0A1K1LZU8</accession>
<dbReference type="InterPro" id="IPR024194">
    <property type="entry name" value="Ac/AlaTfrase_AlgI/DltB"/>
</dbReference>
<dbReference type="PANTHER" id="PTHR13285:SF18">
    <property type="entry name" value="PROTEIN-CYSTEINE N-PALMITOYLTRANSFERASE RASP"/>
    <property type="match status" value="1"/>
</dbReference>
<dbReference type="PANTHER" id="PTHR13285">
    <property type="entry name" value="ACYLTRANSFERASE"/>
    <property type="match status" value="1"/>
</dbReference>
<dbReference type="InterPro" id="IPR051085">
    <property type="entry name" value="MB_O-acyltransferase"/>
</dbReference>
<evidence type="ECO:0000256" key="8">
    <source>
        <dbReference type="SAM" id="Phobius"/>
    </source>
</evidence>
<dbReference type="InterPro" id="IPR004299">
    <property type="entry name" value="MBOAT_fam"/>
</dbReference>
<dbReference type="GO" id="GO:0005886">
    <property type="term" value="C:plasma membrane"/>
    <property type="evidence" value="ECO:0007669"/>
    <property type="project" value="UniProtKB-SubCell"/>
</dbReference>
<keyword evidence="7 9" id="KW-0012">Acyltransferase</keyword>
<name>A0A1K1LZU8_9FLAO</name>
<evidence type="ECO:0000256" key="4">
    <source>
        <dbReference type="ARBA" id="ARBA00022692"/>
    </source>
</evidence>
<evidence type="ECO:0000256" key="6">
    <source>
        <dbReference type="ARBA" id="ARBA00023136"/>
    </source>
</evidence>
<dbReference type="PIRSF" id="PIRSF500217">
    <property type="entry name" value="AlgI"/>
    <property type="match status" value="1"/>
</dbReference>